<dbReference type="SUPFAM" id="SSF51412">
    <property type="entry name" value="Inosine monophosphate dehydrogenase (IMPDH)"/>
    <property type="match status" value="1"/>
</dbReference>
<dbReference type="EMBL" id="JAEDAE010000006">
    <property type="protein sequence ID" value="MBH8559290.1"/>
    <property type="molecule type" value="Genomic_DNA"/>
</dbReference>
<comment type="cofactor">
    <cofactor evidence="1">
        <name>FMN</name>
        <dbReference type="ChEBI" id="CHEBI:58210"/>
    </cofactor>
</comment>
<dbReference type="PANTHER" id="PTHR42747">
    <property type="entry name" value="NITRONATE MONOOXYGENASE-RELATED"/>
    <property type="match status" value="1"/>
</dbReference>
<evidence type="ECO:0000256" key="1">
    <source>
        <dbReference type="ARBA" id="ARBA00001917"/>
    </source>
</evidence>
<protein>
    <recommendedName>
        <fullName evidence="8">Propionate 3-nitronate monooxygenase</fullName>
    </recommendedName>
</protein>
<dbReference type="Gene3D" id="3.20.20.70">
    <property type="entry name" value="Aldolase class I"/>
    <property type="match status" value="1"/>
</dbReference>
<keyword evidence="4" id="KW-0285">Flavoprotein</keyword>
<dbReference type="Proteomes" id="UP000625631">
    <property type="component" value="Unassembled WGS sequence"/>
</dbReference>
<feature type="region of interest" description="Disordered" evidence="10">
    <location>
        <begin position="355"/>
        <end position="388"/>
    </location>
</feature>
<dbReference type="RefSeq" id="WP_198076058.1">
    <property type="nucleotide sequence ID" value="NZ_JAEDAE010000006.1"/>
</dbReference>
<sequence>MNAFCEQLGLAYPIIQAPMAGVSTVALAAAVSEAGALGSFATGAIPAAETVAQQLAELRAATSRPVNVNVFCHQPAPPNPAHDAQWLAYLQPFFAALHSTPPPSLEELYPSFLTNDALLAVLVQDRPRVVSFHFGLPTTAQLAALRQAGCLLLACVTSPAEARAAEIAGVDMLLAQGIEAGGHRGTFNQEIEPGISALDLTRYLVRHSRLPVVAAGGIMDGADIAAALQAGAVAAQLGTAFVACPESSASAAYREALLHQPPLLTALTAVISGRPARGLVNRFVRDVDQPGRPPVAAYSRAYAAGKALVAAAQQANEPGFAVQWAGTGAGRARALPAAELVRTLATELQLALTNPNTSGQLSEPGPINHKPPAPQPEAGGFISRTQSD</sequence>
<evidence type="ECO:0000256" key="6">
    <source>
        <dbReference type="ARBA" id="ARBA00023002"/>
    </source>
</evidence>
<evidence type="ECO:0000256" key="7">
    <source>
        <dbReference type="ARBA" id="ARBA00023033"/>
    </source>
</evidence>
<evidence type="ECO:0000256" key="9">
    <source>
        <dbReference type="ARBA" id="ARBA00049401"/>
    </source>
</evidence>
<comment type="caution">
    <text evidence="11">The sequence shown here is derived from an EMBL/GenBank/DDBJ whole genome shotgun (WGS) entry which is preliminary data.</text>
</comment>
<dbReference type="GO" id="GO:0004497">
    <property type="term" value="F:monooxygenase activity"/>
    <property type="evidence" value="ECO:0007669"/>
    <property type="project" value="UniProtKB-KW"/>
</dbReference>
<evidence type="ECO:0000256" key="2">
    <source>
        <dbReference type="ARBA" id="ARBA00009881"/>
    </source>
</evidence>
<name>A0ABS0Q9I8_9BACT</name>
<evidence type="ECO:0000256" key="3">
    <source>
        <dbReference type="ARBA" id="ARBA00022575"/>
    </source>
</evidence>
<evidence type="ECO:0000256" key="4">
    <source>
        <dbReference type="ARBA" id="ARBA00022630"/>
    </source>
</evidence>
<dbReference type="CDD" id="cd04730">
    <property type="entry name" value="NPD_like"/>
    <property type="match status" value="1"/>
</dbReference>
<comment type="catalytic activity">
    <reaction evidence="9">
        <text>3 propionate 3-nitronate + 3 O2 + H2O = 3 3-oxopropanoate + 2 nitrate + nitrite + H2O2 + 3 H(+)</text>
        <dbReference type="Rhea" id="RHEA:57332"/>
        <dbReference type="ChEBI" id="CHEBI:15377"/>
        <dbReference type="ChEBI" id="CHEBI:15378"/>
        <dbReference type="ChEBI" id="CHEBI:15379"/>
        <dbReference type="ChEBI" id="CHEBI:16240"/>
        <dbReference type="ChEBI" id="CHEBI:16301"/>
        <dbReference type="ChEBI" id="CHEBI:17632"/>
        <dbReference type="ChEBI" id="CHEBI:33190"/>
        <dbReference type="ChEBI" id="CHEBI:136067"/>
    </reaction>
</comment>
<evidence type="ECO:0000256" key="8">
    <source>
        <dbReference type="ARBA" id="ARBA00031155"/>
    </source>
</evidence>
<dbReference type="InterPro" id="IPR013785">
    <property type="entry name" value="Aldolase_TIM"/>
</dbReference>
<dbReference type="PANTHER" id="PTHR42747:SF3">
    <property type="entry name" value="NITRONATE MONOOXYGENASE-RELATED"/>
    <property type="match status" value="1"/>
</dbReference>
<evidence type="ECO:0000313" key="11">
    <source>
        <dbReference type="EMBL" id="MBH8559290.1"/>
    </source>
</evidence>
<evidence type="ECO:0000313" key="12">
    <source>
        <dbReference type="Proteomes" id="UP000625631"/>
    </source>
</evidence>
<keyword evidence="6" id="KW-0560">Oxidoreductase</keyword>
<evidence type="ECO:0000256" key="5">
    <source>
        <dbReference type="ARBA" id="ARBA00022643"/>
    </source>
</evidence>
<gene>
    <name evidence="11" type="ORF">I7X13_14605</name>
</gene>
<keyword evidence="7 11" id="KW-0503">Monooxygenase</keyword>
<keyword evidence="12" id="KW-1185">Reference proteome</keyword>
<reference evidence="11 12" key="1">
    <citation type="submission" date="2020-12" db="EMBL/GenBank/DDBJ databases">
        <title>Hymenobacter sp.</title>
        <authorList>
            <person name="Kim M.K."/>
        </authorList>
    </citation>
    <scope>NUCLEOTIDE SEQUENCE [LARGE SCALE GENOMIC DNA]</scope>
    <source>
        <strain evidence="11 12">BT442</strain>
    </source>
</reference>
<keyword evidence="5" id="KW-0288">FMN</keyword>
<accession>A0ABS0Q9I8</accession>
<evidence type="ECO:0000256" key="10">
    <source>
        <dbReference type="SAM" id="MobiDB-lite"/>
    </source>
</evidence>
<keyword evidence="3" id="KW-0216">Detoxification</keyword>
<dbReference type="InterPro" id="IPR004136">
    <property type="entry name" value="NMO"/>
</dbReference>
<dbReference type="Pfam" id="PF03060">
    <property type="entry name" value="NMO"/>
    <property type="match status" value="1"/>
</dbReference>
<proteinExistence type="inferred from homology"/>
<organism evidence="11 12">
    <name type="scientific">Hymenobacter negativus</name>
    <dbReference type="NCBI Taxonomy" id="2795026"/>
    <lineage>
        <taxon>Bacteria</taxon>
        <taxon>Pseudomonadati</taxon>
        <taxon>Bacteroidota</taxon>
        <taxon>Cytophagia</taxon>
        <taxon>Cytophagales</taxon>
        <taxon>Hymenobacteraceae</taxon>
        <taxon>Hymenobacter</taxon>
    </lineage>
</organism>
<comment type="similarity">
    <text evidence="2">Belongs to the nitronate monooxygenase family. NMO class I subfamily.</text>
</comment>